<dbReference type="PROSITE" id="PS50109">
    <property type="entry name" value="HIS_KIN"/>
    <property type="match status" value="1"/>
</dbReference>
<dbReference type="InterPro" id="IPR050980">
    <property type="entry name" value="2C_sensor_his_kinase"/>
</dbReference>
<dbReference type="RefSeq" id="WP_344911952.1">
    <property type="nucleotide sequence ID" value="NZ_BAAAYO010000010.1"/>
</dbReference>
<dbReference type="EMBL" id="JBHMAG010000007">
    <property type="protein sequence ID" value="MFB9751443.1"/>
    <property type="molecule type" value="Genomic_DNA"/>
</dbReference>
<dbReference type="SUPFAM" id="SSF55874">
    <property type="entry name" value="ATPase domain of HSP90 chaperone/DNA topoisomerase II/histidine kinase"/>
    <property type="match status" value="1"/>
</dbReference>
<keyword evidence="11 12" id="KW-0472">Membrane</keyword>
<evidence type="ECO:0000313" key="15">
    <source>
        <dbReference type="EMBL" id="MFB9751443.1"/>
    </source>
</evidence>
<keyword evidence="16" id="KW-1185">Reference proteome</keyword>
<protein>
    <recommendedName>
        <fullName evidence="3">histidine kinase</fullName>
        <ecNumber evidence="3">2.7.13.3</ecNumber>
    </recommendedName>
</protein>
<keyword evidence="12" id="KW-0812">Transmembrane</keyword>
<keyword evidence="12" id="KW-1133">Transmembrane helix</keyword>
<keyword evidence="10" id="KW-0902">Two-component regulatory system</keyword>
<name>A0ABV5VT52_9BACL</name>
<keyword evidence="9" id="KW-0067">ATP-binding</keyword>
<feature type="domain" description="Histidine kinase" evidence="13">
    <location>
        <begin position="243"/>
        <end position="461"/>
    </location>
</feature>
<dbReference type="PRINTS" id="PR00344">
    <property type="entry name" value="BCTRLSENSOR"/>
</dbReference>
<dbReference type="Gene3D" id="3.30.565.10">
    <property type="entry name" value="Histidine kinase-like ATPase, C-terminal domain"/>
    <property type="match status" value="1"/>
</dbReference>
<dbReference type="InterPro" id="IPR003661">
    <property type="entry name" value="HisK_dim/P_dom"/>
</dbReference>
<evidence type="ECO:0000259" key="13">
    <source>
        <dbReference type="PROSITE" id="PS50109"/>
    </source>
</evidence>
<dbReference type="SMART" id="SM00388">
    <property type="entry name" value="HisKA"/>
    <property type="match status" value="1"/>
</dbReference>
<dbReference type="Pfam" id="PF02518">
    <property type="entry name" value="HATPase_c"/>
    <property type="match status" value="1"/>
</dbReference>
<evidence type="ECO:0000256" key="2">
    <source>
        <dbReference type="ARBA" id="ARBA00004651"/>
    </source>
</evidence>
<organism evidence="15 16">
    <name type="scientific">Paenibacillus hodogayensis</name>
    <dbReference type="NCBI Taxonomy" id="279208"/>
    <lineage>
        <taxon>Bacteria</taxon>
        <taxon>Bacillati</taxon>
        <taxon>Bacillota</taxon>
        <taxon>Bacilli</taxon>
        <taxon>Bacillales</taxon>
        <taxon>Paenibacillaceae</taxon>
        <taxon>Paenibacillus</taxon>
    </lineage>
</organism>
<dbReference type="InterPro" id="IPR005467">
    <property type="entry name" value="His_kinase_dom"/>
</dbReference>
<dbReference type="GO" id="GO:0016301">
    <property type="term" value="F:kinase activity"/>
    <property type="evidence" value="ECO:0007669"/>
    <property type="project" value="UniProtKB-KW"/>
</dbReference>
<dbReference type="Proteomes" id="UP001589619">
    <property type="component" value="Unassembled WGS sequence"/>
</dbReference>
<comment type="caution">
    <text evidence="15">The sequence shown here is derived from an EMBL/GenBank/DDBJ whole genome shotgun (WGS) entry which is preliminary data.</text>
</comment>
<dbReference type="InterPro" id="IPR036890">
    <property type="entry name" value="HATPase_C_sf"/>
</dbReference>
<dbReference type="EC" id="2.7.13.3" evidence="3"/>
<dbReference type="PROSITE" id="PS50885">
    <property type="entry name" value="HAMP"/>
    <property type="match status" value="1"/>
</dbReference>
<evidence type="ECO:0000256" key="10">
    <source>
        <dbReference type="ARBA" id="ARBA00023012"/>
    </source>
</evidence>
<dbReference type="Gene3D" id="1.10.287.130">
    <property type="match status" value="1"/>
</dbReference>
<dbReference type="CDD" id="cd00082">
    <property type="entry name" value="HisKA"/>
    <property type="match status" value="1"/>
</dbReference>
<dbReference type="PANTHER" id="PTHR44936">
    <property type="entry name" value="SENSOR PROTEIN CREC"/>
    <property type="match status" value="1"/>
</dbReference>
<dbReference type="InterPro" id="IPR036097">
    <property type="entry name" value="HisK_dim/P_sf"/>
</dbReference>
<keyword evidence="7" id="KW-0547">Nucleotide-binding</keyword>
<accession>A0ABV5VT52</accession>
<keyword evidence="6" id="KW-0808">Transferase</keyword>
<evidence type="ECO:0000256" key="6">
    <source>
        <dbReference type="ARBA" id="ARBA00022679"/>
    </source>
</evidence>
<keyword evidence="5" id="KW-0597">Phosphoprotein</keyword>
<gene>
    <name evidence="15" type="ORF">ACFFNY_07670</name>
</gene>
<evidence type="ECO:0000256" key="1">
    <source>
        <dbReference type="ARBA" id="ARBA00000085"/>
    </source>
</evidence>
<proteinExistence type="predicted"/>
<dbReference type="SUPFAM" id="SSF47384">
    <property type="entry name" value="Homodimeric domain of signal transducing histidine kinase"/>
    <property type="match status" value="1"/>
</dbReference>
<evidence type="ECO:0000256" key="8">
    <source>
        <dbReference type="ARBA" id="ARBA00022777"/>
    </source>
</evidence>
<reference evidence="15 16" key="1">
    <citation type="submission" date="2024-09" db="EMBL/GenBank/DDBJ databases">
        <authorList>
            <person name="Sun Q."/>
            <person name="Mori K."/>
        </authorList>
    </citation>
    <scope>NUCLEOTIDE SEQUENCE [LARGE SCALE GENOMIC DNA]</scope>
    <source>
        <strain evidence="15 16">JCM 12520</strain>
    </source>
</reference>
<evidence type="ECO:0000256" key="12">
    <source>
        <dbReference type="SAM" id="Phobius"/>
    </source>
</evidence>
<evidence type="ECO:0000313" key="16">
    <source>
        <dbReference type="Proteomes" id="UP001589619"/>
    </source>
</evidence>
<dbReference type="SMART" id="SM00304">
    <property type="entry name" value="HAMP"/>
    <property type="match status" value="1"/>
</dbReference>
<dbReference type="InterPro" id="IPR004358">
    <property type="entry name" value="Sig_transdc_His_kin-like_C"/>
</dbReference>
<evidence type="ECO:0000256" key="7">
    <source>
        <dbReference type="ARBA" id="ARBA00022741"/>
    </source>
</evidence>
<feature type="domain" description="HAMP" evidence="14">
    <location>
        <begin position="182"/>
        <end position="235"/>
    </location>
</feature>
<evidence type="ECO:0000256" key="4">
    <source>
        <dbReference type="ARBA" id="ARBA00022475"/>
    </source>
</evidence>
<evidence type="ECO:0000256" key="11">
    <source>
        <dbReference type="ARBA" id="ARBA00023136"/>
    </source>
</evidence>
<dbReference type="InterPro" id="IPR003660">
    <property type="entry name" value="HAMP_dom"/>
</dbReference>
<evidence type="ECO:0000256" key="5">
    <source>
        <dbReference type="ARBA" id="ARBA00022553"/>
    </source>
</evidence>
<feature type="transmembrane region" description="Helical" evidence="12">
    <location>
        <begin position="160"/>
        <end position="180"/>
    </location>
</feature>
<dbReference type="Pfam" id="PF00512">
    <property type="entry name" value="HisKA"/>
    <property type="match status" value="1"/>
</dbReference>
<dbReference type="SUPFAM" id="SSF158472">
    <property type="entry name" value="HAMP domain-like"/>
    <property type="match status" value="1"/>
</dbReference>
<keyword evidence="4" id="KW-1003">Cell membrane</keyword>
<comment type="catalytic activity">
    <reaction evidence="1">
        <text>ATP + protein L-histidine = ADP + protein N-phospho-L-histidine.</text>
        <dbReference type="EC" id="2.7.13.3"/>
    </reaction>
</comment>
<evidence type="ECO:0000259" key="14">
    <source>
        <dbReference type="PROSITE" id="PS50885"/>
    </source>
</evidence>
<dbReference type="Pfam" id="PF00672">
    <property type="entry name" value="HAMP"/>
    <property type="match status" value="1"/>
</dbReference>
<evidence type="ECO:0000256" key="3">
    <source>
        <dbReference type="ARBA" id="ARBA00012438"/>
    </source>
</evidence>
<dbReference type="CDD" id="cd00075">
    <property type="entry name" value="HATPase"/>
    <property type="match status" value="1"/>
</dbReference>
<dbReference type="CDD" id="cd06225">
    <property type="entry name" value="HAMP"/>
    <property type="match status" value="1"/>
</dbReference>
<sequence>MKPTSILSYWTFRYLLILCVGLALVASAAVLWVRAATMDSRLQMMGLLSQEIADRVAGDGDIPVITKSLDELIGNRKRYFKLNDELCVTITGTSGQMFYNDGTVPPQEIRKRLNEEMTAPVNPDFVTVSTPIYNKAGTTIGHVTLIQTRKALVFTPHQNGVLAILLIGLAVFGWLTVYLLSRKLSRPIRQVAAAARQVSHGSYDIRLDGEWREREIGELVGSFKEMTSRLRQLEEWRTLMMAGITHELKTPVTSVKGLVHAVREGVVQGKEADEFLDIALKETDRLQTMVADLLDYDALAAGFVTVRRERLDAGALIAEIVHQWNVVHEPERPLAELEPVAPGLELFGDPFRIQQIVVNLLNNARQAEAPGRPLAIALRTAGAGGMAEVVVADNGRGIRENERDFVFERFFRGEEKRQRIRGLGLGLTFSRMLARAQGGDLLLVRSSSDGSEFALRLPLAGSVREDAL</sequence>
<comment type="subcellular location">
    <subcellularLocation>
        <location evidence="2">Cell membrane</location>
        <topology evidence="2">Multi-pass membrane protein</topology>
    </subcellularLocation>
</comment>
<keyword evidence="8 15" id="KW-0418">Kinase</keyword>
<dbReference type="PANTHER" id="PTHR44936:SF10">
    <property type="entry name" value="SENSOR PROTEIN RSTB"/>
    <property type="match status" value="1"/>
</dbReference>
<dbReference type="SMART" id="SM00387">
    <property type="entry name" value="HATPase_c"/>
    <property type="match status" value="1"/>
</dbReference>
<dbReference type="Gene3D" id="6.10.340.10">
    <property type="match status" value="1"/>
</dbReference>
<dbReference type="InterPro" id="IPR003594">
    <property type="entry name" value="HATPase_dom"/>
</dbReference>
<evidence type="ECO:0000256" key="9">
    <source>
        <dbReference type="ARBA" id="ARBA00022840"/>
    </source>
</evidence>